<evidence type="ECO:0000313" key="3">
    <source>
        <dbReference type="EMBL" id="WMW82510.1"/>
    </source>
</evidence>
<accession>A0ABY9RQJ5</accession>
<keyword evidence="1" id="KW-0812">Transmembrane</keyword>
<keyword evidence="1" id="KW-1133">Transmembrane helix</keyword>
<reference evidence="3" key="1">
    <citation type="submission" date="2023-09" db="EMBL/GenBank/DDBJ databases">
        <title>Undibacterium sp. 20NA77.5 isolated from freshwater.</title>
        <authorList>
            <person name="Le V."/>
            <person name="Ko S.-R."/>
            <person name="Ahn C.-Y."/>
            <person name="Oh H.-M."/>
        </authorList>
    </citation>
    <scope>NUCLEOTIDE SEQUENCE</scope>
    <source>
        <strain evidence="3">20NA77.5</strain>
    </source>
</reference>
<evidence type="ECO:0000259" key="2">
    <source>
        <dbReference type="Pfam" id="PF11127"/>
    </source>
</evidence>
<evidence type="ECO:0000256" key="1">
    <source>
        <dbReference type="SAM" id="Phobius"/>
    </source>
</evidence>
<protein>
    <submittedName>
        <fullName evidence="3">DUF2892 domain-containing protein</fullName>
    </submittedName>
</protein>
<dbReference type="Proteomes" id="UP001181355">
    <property type="component" value="Chromosome"/>
</dbReference>
<name>A0ABY9RQJ5_9BURK</name>
<dbReference type="RefSeq" id="WP_309483981.1">
    <property type="nucleotide sequence ID" value="NZ_CP133720.1"/>
</dbReference>
<feature type="transmembrane region" description="Helical" evidence="1">
    <location>
        <begin position="12"/>
        <end position="29"/>
    </location>
</feature>
<evidence type="ECO:0000313" key="4">
    <source>
        <dbReference type="Proteomes" id="UP001181355"/>
    </source>
</evidence>
<dbReference type="InterPro" id="IPR021309">
    <property type="entry name" value="YgaP-like_TM"/>
</dbReference>
<keyword evidence="4" id="KW-1185">Reference proteome</keyword>
<dbReference type="Pfam" id="PF11127">
    <property type="entry name" value="YgaP-like_TM"/>
    <property type="match status" value="1"/>
</dbReference>
<gene>
    <name evidence="3" type="ORF">RF679_07335</name>
</gene>
<keyword evidence="1" id="KW-0472">Membrane</keyword>
<organism evidence="3 4">
    <name type="scientific">Undibacterium cyanobacteriorum</name>
    <dbReference type="NCBI Taxonomy" id="3073561"/>
    <lineage>
        <taxon>Bacteria</taxon>
        <taxon>Pseudomonadati</taxon>
        <taxon>Pseudomonadota</taxon>
        <taxon>Betaproteobacteria</taxon>
        <taxon>Burkholderiales</taxon>
        <taxon>Oxalobacteraceae</taxon>
        <taxon>Undibacterium</taxon>
    </lineage>
</organism>
<sequence length="62" mass="6705">MKMNVGGLDRVLRIVVGLALIGATLAGWLNQFGWIGVVPLLTGIFRFCPAYTLLGIKTCKLD</sequence>
<feature type="transmembrane region" description="Helical" evidence="1">
    <location>
        <begin position="35"/>
        <end position="56"/>
    </location>
</feature>
<dbReference type="EMBL" id="CP133720">
    <property type="protein sequence ID" value="WMW82510.1"/>
    <property type="molecule type" value="Genomic_DNA"/>
</dbReference>
<proteinExistence type="predicted"/>
<feature type="domain" description="Inner membrane protein YgaP-like transmembrane" evidence="2">
    <location>
        <begin position="1"/>
        <end position="61"/>
    </location>
</feature>